<name>A0AAW0A6K5_9AGAR</name>
<keyword evidence="2" id="KW-1185">Reference proteome</keyword>
<gene>
    <name evidence="1" type="ORF">R3P38DRAFT_3368362</name>
</gene>
<evidence type="ECO:0000313" key="2">
    <source>
        <dbReference type="Proteomes" id="UP001362999"/>
    </source>
</evidence>
<dbReference type="Proteomes" id="UP001362999">
    <property type="component" value="Unassembled WGS sequence"/>
</dbReference>
<organism evidence="1 2">
    <name type="scientific">Favolaschia claudopus</name>
    <dbReference type="NCBI Taxonomy" id="2862362"/>
    <lineage>
        <taxon>Eukaryota</taxon>
        <taxon>Fungi</taxon>
        <taxon>Dikarya</taxon>
        <taxon>Basidiomycota</taxon>
        <taxon>Agaricomycotina</taxon>
        <taxon>Agaricomycetes</taxon>
        <taxon>Agaricomycetidae</taxon>
        <taxon>Agaricales</taxon>
        <taxon>Marasmiineae</taxon>
        <taxon>Mycenaceae</taxon>
        <taxon>Favolaschia</taxon>
    </lineage>
</organism>
<protein>
    <submittedName>
        <fullName evidence="1">Uncharacterized protein</fullName>
    </submittedName>
</protein>
<dbReference type="AlphaFoldDB" id="A0AAW0A6K5"/>
<evidence type="ECO:0000313" key="1">
    <source>
        <dbReference type="EMBL" id="KAK7001473.1"/>
    </source>
</evidence>
<comment type="caution">
    <text evidence="1">The sequence shown here is derived from an EMBL/GenBank/DDBJ whole genome shotgun (WGS) entry which is preliminary data.</text>
</comment>
<reference evidence="1 2" key="1">
    <citation type="journal article" date="2024" name="J Genomics">
        <title>Draft genome sequencing and assembly of Favolaschia claudopus CIRM-BRFM 2984 isolated from oak limbs.</title>
        <authorList>
            <person name="Navarro D."/>
            <person name="Drula E."/>
            <person name="Chaduli D."/>
            <person name="Cazenave R."/>
            <person name="Ahrendt S."/>
            <person name="Wang J."/>
            <person name="Lipzen A."/>
            <person name="Daum C."/>
            <person name="Barry K."/>
            <person name="Grigoriev I.V."/>
            <person name="Favel A."/>
            <person name="Rosso M.N."/>
            <person name="Martin F."/>
        </authorList>
    </citation>
    <scope>NUCLEOTIDE SEQUENCE [LARGE SCALE GENOMIC DNA]</scope>
    <source>
        <strain evidence="1 2">CIRM-BRFM 2984</strain>
    </source>
</reference>
<proteinExistence type="predicted"/>
<sequence length="651" mass="72098">MISVLGERDSHSVKTGEALGSITSTDTPEAESTYFGGFKAEEIKPVVLAIHAENLCHAQHLCVYLAGADGRSTASASSFRSVSVSGGNSERSAPFRDRAAAAWAGPGGMIRIRDEIGRTEFQCQRGYEQQRLGGRGWTCQCQWETAQLLYDRAVFQTPNELPQRLSGSCSFTDDDDDIAWFCAVRNEAHCVARVRRDSDSFIRRHYGLLRDWSGSILLTLRLLRTQIRLPAAAVFTPPALDADDVIGSCPGVLVDRGGRRVVSFFACVIKAPCVLTFSAPAPDVDSASFVPRDSMLSASASIPHLIHPTTTPVPGTGWHRNEDGLDLYLFHPPSCPWGVWQRYSFDWHDMTMSGERRFTHFGGGATTLLQNIVTVESPSPCPAPSLCELSRSSSGGLCRLRGCRRAVLRRYEVYQRLWLYEPGPSAGPSASTVFSPSRPLHVPHAAHLAYTHILLSWAATFDLNKAHRLMDTEPPHAVHGCVAACVDVAREDSVFLPVSSRSVTADILGDDGDEVGDVERWRRVEVEVEMKILRAGSTKKGLRFRVTWIGPKGPHTTMLGMQEFAEGFAIQTGATPWWCWPGGPEFWIFETAWISPWICRCGTVSGFLKCLHQPMAVIEMTIERRGWVNFLAIIELHDTRQEGIEEFWYTV</sequence>
<accession>A0AAW0A6K5</accession>
<dbReference type="EMBL" id="JAWWNJ010000083">
    <property type="protein sequence ID" value="KAK7001473.1"/>
    <property type="molecule type" value="Genomic_DNA"/>
</dbReference>